<evidence type="ECO:0000313" key="5">
    <source>
        <dbReference type="Proteomes" id="UP000049495"/>
    </source>
</evidence>
<reference evidence="2 4" key="2">
    <citation type="submission" date="2014-06" db="EMBL/GenBank/DDBJ databases">
        <authorList>
            <person name="Le Roux F."/>
        </authorList>
    </citation>
    <scope>NUCLEOTIDE SEQUENCE</scope>
    <source>
        <strain evidence="3 4">J5-4</strain>
        <strain evidence="2">J5-5</strain>
    </source>
</reference>
<keyword evidence="1" id="KW-0472">Membrane</keyword>
<evidence type="ECO:0000256" key="1">
    <source>
        <dbReference type="SAM" id="Phobius"/>
    </source>
</evidence>
<dbReference type="EMBL" id="CCJX01000107">
    <property type="protein sequence ID" value="CDT41663.1"/>
    <property type="molecule type" value="Genomic_DNA"/>
</dbReference>
<evidence type="ECO:0000313" key="2">
    <source>
        <dbReference type="EMBL" id="CDT36239.1"/>
    </source>
</evidence>
<dbReference type="AlphaFoldDB" id="A0A822N1F4"/>
<keyword evidence="4" id="KW-1185">Reference proteome</keyword>
<evidence type="ECO:0000313" key="4">
    <source>
        <dbReference type="Proteomes" id="UP000049077"/>
    </source>
</evidence>
<dbReference type="Proteomes" id="UP000049077">
    <property type="component" value="Unassembled WGS sequence"/>
</dbReference>
<comment type="caution">
    <text evidence="2">The sequence shown here is derived from an EMBL/GenBank/DDBJ whole genome shotgun (WGS) entry which is preliminary data.</text>
</comment>
<keyword evidence="1" id="KW-0812">Transmembrane</keyword>
<evidence type="ECO:0000313" key="3">
    <source>
        <dbReference type="EMBL" id="CDT41663.1"/>
    </source>
</evidence>
<organism evidence="2 5">
    <name type="scientific">Vibrio crassostreae</name>
    <dbReference type="NCBI Taxonomy" id="246167"/>
    <lineage>
        <taxon>Bacteria</taxon>
        <taxon>Pseudomonadati</taxon>
        <taxon>Pseudomonadota</taxon>
        <taxon>Gammaproteobacteria</taxon>
        <taxon>Vibrionales</taxon>
        <taxon>Vibrionaceae</taxon>
        <taxon>Vibrio</taxon>
    </lineage>
</organism>
<gene>
    <name evidence="3" type="ORF">VCR4J5_240089</name>
    <name evidence="2" type="ORF">VCR5J5_250167</name>
</gene>
<sequence length="52" mass="5529">MVYDRKGVRQQRGLTSVAYIIAAALLVIAIGLVFSGMATALLSKIQSIFSSV</sequence>
<keyword evidence="1" id="KW-1133">Transmembrane helix</keyword>
<accession>A0A822N1F4</accession>
<name>A0A822N1F4_9VIBR</name>
<proteinExistence type="predicted"/>
<dbReference type="EMBL" id="CCJV01000084">
    <property type="protein sequence ID" value="CDT36239.1"/>
    <property type="molecule type" value="Genomic_DNA"/>
</dbReference>
<protein>
    <recommendedName>
        <fullName evidence="6">Pilus assembly protein Flp/PilA</fullName>
    </recommendedName>
</protein>
<reference evidence="5" key="1">
    <citation type="submission" date="2014-06" db="EMBL/GenBank/DDBJ databases">
        <authorList>
            <person name="Le Roux Frederique"/>
        </authorList>
    </citation>
    <scope>NUCLEOTIDE SEQUENCE [LARGE SCALE GENOMIC DNA]</scope>
    <source>
        <strain evidence="5">J5-5</strain>
    </source>
</reference>
<evidence type="ECO:0008006" key="6">
    <source>
        <dbReference type="Google" id="ProtNLM"/>
    </source>
</evidence>
<dbReference type="Proteomes" id="UP000049495">
    <property type="component" value="Unassembled WGS sequence"/>
</dbReference>
<feature type="transmembrane region" description="Helical" evidence="1">
    <location>
        <begin position="20"/>
        <end position="42"/>
    </location>
</feature>